<gene>
    <name evidence="1" type="ORF">AN396_01705</name>
</gene>
<organism evidence="1 2">
    <name type="scientific">Candidatus Epulonipiscium fishelsonii</name>
    <dbReference type="NCBI Taxonomy" id="77094"/>
    <lineage>
        <taxon>Bacteria</taxon>
        <taxon>Bacillati</taxon>
        <taxon>Bacillota</taxon>
        <taxon>Clostridia</taxon>
        <taxon>Lachnospirales</taxon>
        <taxon>Lachnospiraceae</taxon>
        <taxon>Candidatus Epulonipiscium</taxon>
    </lineage>
</organism>
<dbReference type="Proteomes" id="UP000188605">
    <property type="component" value="Unassembled WGS sequence"/>
</dbReference>
<accession>A0ACC8XG61</accession>
<reference evidence="1" key="1">
    <citation type="submission" date="2016-08" db="EMBL/GenBank/DDBJ databases">
        <authorList>
            <person name="Ngugi D.K."/>
            <person name="Miyake S."/>
            <person name="Stingl U."/>
        </authorList>
    </citation>
    <scope>NUCLEOTIDE SEQUENCE</scope>
    <source>
        <strain evidence="1">SCG-B11WGA-EpuloA1</strain>
    </source>
</reference>
<evidence type="ECO:0000313" key="2">
    <source>
        <dbReference type="Proteomes" id="UP000188605"/>
    </source>
</evidence>
<protein>
    <submittedName>
        <fullName evidence="1">Uncharacterized protein</fullName>
    </submittedName>
</protein>
<proteinExistence type="predicted"/>
<evidence type="ECO:0000313" key="1">
    <source>
        <dbReference type="EMBL" id="ONI42420.1"/>
    </source>
</evidence>
<sequence>MENMTTKQINAKQIIKNVRWSELLLCMFAFMFARVGVMGEFYTLGIAYLSSLYIRKDLRRWSSIFALLGFMSVAVFNAQVMKYIIIAGIIILCREIGNYYLNIFNQIIIMATTMFVVNVIKLVIVGFNFIEFSLIIIEILVASALMVIFSYGVEVIRENKKRCLTQKEAISIILIFTGIIAGIVDIYIELPIFNEIFFRDIFAFIFLITITYLGGVNMGVTVSVILSAILTAIDYMPVNFCVIYGLSSLLGGVFSSIGRVGVVLGVGLGQIVGFIIFNNGQIDMSLVGAYLIAGIISLSLPANYLGIANWFKNHYIEESEELHMERIQRIVTNRLNQFVYAFTKLSQAYQKQDYNKIEITNKQVENIIYEMIEKNCKNCSMYKFCWEIDVDETYHSMYNIIMSGDANGKILVGDIPEKFKQNCKYHETIAYSLNYALDLNKQKIIYYNKGIESKILMGQQLEAITQSICNLTAEIEEEVKFNREEEAKLIEQIKYQGIKVDEVIVMESKGKLKSIEIYTRPCEKEIGFEKRLVKAVEKTRGTKFIIEKHKCNSDGCYFKLVAKQRFGVVTGTSSCAKGKYSGDVHSFMQLDSGQYLLALADGMGSGELAQKESVATIEMLEEFMTSELDYQIALKLINSNLVLKSDNEIFSTMDVVLIDATTGLSTFLKAGAATSFVLRGNEIFTISSTSLPVGILRDLDLEQHEVQLKNGDIIVMVTDGLLVTEDDVLGREETFKQFIMETKSRDPQHIADYLLERSRSLLAGDYTDDMTVVVGRIWEKTI</sequence>
<comment type="caution">
    <text evidence="1">The sequence shown here is derived from an EMBL/GenBank/DDBJ whole genome shotgun (WGS) entry which is preliminary data.</text>
</comment>
<dbReference type="EMBL" id="LJDB01000013">
    <property type="protein sequence ID" value="ONI42420.1"/>
    <property type="molecule type" value="Genomic_DNA"/>
</dbReference>
<name>A0ACC8XG61_9FIRM</name>
<keyword evidence="2" id="KW-1185">Reference proteome</keyword>